<sequence length="427" mass="47431">MGENDDWEFDKERKRDHPTTDLDTLIHFLKAAVGTGVLGLPLAFKNSGLSLGVIFTVIVAIICTHCALILVKCAHIAYKKMRVTELTFPEVSEAIFANGPEWGRKYSTSARISIVVGLFATYFGSLSVYTVIIAQNFQQVIECHTGYSYNVRIYISAFLIPLILLTWIPDLKSLAPVSLVANGFMLISIGITMYYLVDGIQSPLDMPQAAYFTEWPMFFSITIFAMEAIGVVLPLENNMVTPKHLVGICGILDMAMIVVTIIYILLGFMGYLKYGDEVLGSITLNLPTEDYAAQAVKILVALAVFCTFGLQYYVCLEIVWGALKNRFKTHVRFYEYVVRTIITFAAVLLAVIVPTIGPFMGLIGALCFGFLGLLVPVTLETVLYYDVGFGPGKWILWKNIGIFIFGIMAIVFGTHTSMIDIIHEYTD</sequence>
<feature type="transmembrane region" description="Helical" evidence="5">
    <location>
        <begin position="362"/>
        <end position="383"/>
    </location>
</feature>
<feature type="transmembrane region" description="Helical" evidence="5">
    <location>
        <begin position="49"/>
        <end position="71"/>
    </location>
</feature>
<organism evidence="7 8">
    <name type="scientific">Nezara viridula</name>
    <name type="common">Southern green stink bug</name>
    <name type="synonym">Cimex viridulus</name>
    <dbReference type="NCBI Taxonomy" id="85310"/>
    <lineage>
        <taxon>Eukaryota</taxon>
        <taxon>Metazoa</taxon>
        <taxon>Ecdysozoa</taxon>
        <taxon>Arthropoda</taxon>
        <taxon>Hexapoda</taxon>
        <taxon>Insecta</taxon>
        <taxon>Pterygota</taxon>
        <taxon>Neoptera</taxon>
        <taxon>Paraneoptera</taxon>
        <taxon>Hemiptera</taxon>
        <taxon>Heteroptera</taxon>
        <taxon>Panheteroptera</taxon>
        <taxon>Pentatomomorpha</taxon>
        <taxon>Pentatomoidea</taxon>
        <taxon>Pentatomidae</taxon>
        <taxon>Pentatominae</taxon>
        <taxon>Nezara</taxon>
    </lineage>
</organism>
<evidence type="ECO:0000313" key="7">
    <source>
        <dbReference type="EMBL" id="CAH1389589.1"/>
    </source>
</evidence>
<evidence type="ECO:0000256" key="2">
    <source>
        <dbReference type="ARBA" id="ARBA00022692"/>
    </source>
</evidence>
<feature type="transmembrane region" description="Helical" evidence="5">
    <location>
        <begin position="395"/>
        <end position="415"/>
    </location>
</feature>
<dbReference type="GO" id="GO:0005774">
    <property type="term" value="C:vacuolar membrane"/>
    <property type="evidence" value="ECO:0007669"/>
    <property type="project" value="TreeGrafter"/>
</dbReference>
<feature type="transmembrane region" description="Helical" evidence="5">
    <location>
        <begin position="336"/>
        <end position="356"/>
    </location>
</feature>
<accession>A0A9P0DX17</accession>
<feature type="transmembrane region" description="Helical" evidence="5">
    <location>
        <begin position="114"/>
        <end position="137"/>
    </location>
</feature>
<evidence type="ECO:0000256" key="3">
    <source>
        <dbReference type="ARBA" id="ARBA00022989"/>
    </source>
</evidence>
<evidence type="ECO:0000256" key="1">
    <source>
        <dbReference type="ARBA" id="ARBA00004141"/>
    </source>
</evidence>
<dbReference type="OrthoDB" id="1684102at2759"/>
<dbReference type="Pfam" id="PF01490">
    <property type="entry name" value="Aa_trans"/>
    <property type="match status" value="1"/>
</dbReference>
<feature type="transmembrane region" description="Helical" evidence="5">
    <location>
        <begin position="291"/>
        <end position="315"/>
    </location>
</feature>
<dbReference type="GO" id="GO:0015179">
    <property type="term" value="F:L-amino acid transmembrane transporter activity"/>
    <property type="evidence" value="ECO:0007669"/>
    <property type="project" value="TreeGrafter"/>
</dbReference>
<keyword evidence="4 5" id="KW-0472">Membrane</keyword>
<name>A0A9P0DX17_NEZVI</name>
<dbReference type="PANTHER" id="PTHR22950">
    <property type="entry name" value="AMINO ACID TRANSPORTER"/>
    <property type="match status" value="1"/>
</dbReference>
<feature type="transmembrane region" description="Helical" evidence="5">
    <location>
        <begin position="179"/>
        <end position="197"/>
    </location>
</feature>
<feature type="transmembrane region" description="Helical" evidence="5">
    <location>
        <begin position="149"/>
        <end position="167"/>
    </location>
</feature>
<dbReference type="EMBL" id="OV725077">
    <property type="protein sequence ID" value="CAH1389589.1"/>
    <property type="molecule type" value="Genomic_DNA"/>
</dbReference>
<evidence type="ECO:0000259" key="6">
    <source>
        <dbReference type="Pfam" id="PF01490"/>
    </source>
</evidence>
<evidence type="ECO:0000256" key="4">
    <source>
        <dbReference type="ARBA" id="ARBA00023136"/>
    </source>
</evidence>
<dbReference type="InterPro" id="IPR013057">
    <property type="entry name" value="AA_transpt_TM"/>
</dbReference>
<evidence type="ECO:0000313" key="8">
    <source>
        <dbReference type="Proteomes" id="UP001152798"/>
    </source>
</evidence>
<keyword evidence="2 5" id="KW-0812">Transmembrane</keyword>
<dbReference type="AlphaFoldDB" id="A0A9P0DX17"/>
<protein>
    <recommendedName>
        <fullName evidence="6">Amino acid transporter transmembrane domain-containing protein</fullName>
    </recommendedName>
</protein>
<keyword evidence="8" id="KW-1185">Reference proteome</keyword>
<keyword evidence="3 5" id="KW-1133">Transmembrane helix</keyword>
<reference evidence="7" key="1">
    <citation type="submission" date="2022-01" db="EMBL/GenBank/DDBJ databases">
        <authorList>
            <person name="King R."/>
        </authorList>
    </citation>
    <scope>NUCLEOTIDE SEQUENCE</scope>
</reference>
<proteinExistence type="predicted"/>
<evidence type="ECO:0000256" key="5">
    <source>
        <dbReference type="SAM" id="Phobius"/>
    </source>
</evidence>
<dbReference type="Proteomes" id="UP001152798">
    <property type="component" value="Chromosome 1"/>
</dbReference>
<gene>
    <name evidence="7" type="ORF">NEZAVI_LOCUS973</name>
</gene>
<comment type="subcellular location">
    <subcellularLocation>
        <location evidence="1">Membrane</location>
        <topology evidence="1">Multi-pass membrane protein</topology>
    </subcellularLocation>
</comment>
<dbReference type="PANTHER" id="PTHR22950:SF154">
    <property type="entry name" value="PROTON-COUPLED AMINO ACID TRANSPORTER-LIKE PROTEIN PATHETIC"/>
    <property type="match status" value="1"/>
</dbReference>
<feature type="transmembrane region" description="Helical" evidence="5">
    <location>
        <begin position="217"/>
        <end position="233"/>
    </location>
</feature>
<feature type="domain" description="Amino acid transporter transmembrane" evidence="6">
    <location>
        <begin position="19"/>
        <end position="417"/>
    </location>
</feature>
<feature type="transmembrane region" description="Helical" evidence="5">
    <location>
        <begin position="245"/>
        <end position="271"/>
    </location>
</feature>